<dbReference type="PANTHER" id="PTHR30346:SF30">
    <property type="entry name" value="SMALL NEUTRAL PROTEASE REGULATORY PROTEIN"/>
    <property type="match status" value="1"/>
</dbReference>
<reference evidence="6 7" key="1">
    <citation type="submission" date="2024-10" db="EMBL/GenBank/DDBJ databases">
        <title>The Natural Products Discovery Center: Release of the First 8490 Sequenced Strains for Exploring Actinobacteria Biosynthetic Diversity.</title>
        <authorList>
            <person name="Kalkreuter E."/>
            <person name="Kautsar S.A."/>
            <person name="Yang D."/>
            <person name="Bader C.D."/>
            <person name="Teijaro C.N."/>
            <person name="Fluegel L."/>
            <person name="Davis C.M."/>
            <person name="Simpson J.R."/>
            <person name="Lauterbach L."/>
            <person name="Steele A.D."/>
            <person name="Gui C."/>
            <person name="Meng S."/>
            <person name="Li G."/>
            <person name="Viehrig K."/>
            <person name="Ye F."/>
            <person name="Su P."/>
            <person name="Kiefer A.F."/>
            <person name="Nichols A."/>
            <person name="Cepeda A.J."/>
            <person name="Yan W."/>
            <person name="Fan B."/>
            <person name="Jiang Y."/>
            <person name="Adhikari A."/>
            <person name="Zheng C.-J."/>
            <person name="Schuster L."/>
            <person name="Cowan T.M."/>
            <person name="Smanski M.J."/>
            <person name="Chevrette M.G."/>
            <person name="De Carvalho L.P.S."/>
            <person name="Shen B."/>
        </authorList>
    </citation>
    <scope>NUCLEOTIDE SEQUENCE [LARGE SCALE GENOMIC DNA]</scope>
    <source>
        <strain evidence="6 7">NPDC051599</strain>
    </source>
</reference>
<dbReference type="PANTHER" id="PTHR30346">
    <property type="entry name" value="TRANSCRIPTIONAL DUAL REGULATOR HCAR-RELATED"/>
    <property type="match status" value="1"/>
</dbReference>
<dbReference type="SUPFAM" id="SSF46785">
    <property type="entry name" value="Winged helix' DNA-binding domain"/>
    <property type="match status" value="1"/>
</dbReference>
<feature type="domain" description="HTH lysR-type" evidence="5">
    <location>
        <begin position="1"/>
        <end position="60"/>
    </location>
</feature>
<dbReference type="PROSITE" id="PS50931">
    <property type="entry name" value="HTH_LYSR"/>
    <property type="match status" value="1"/>
</dbReference>
<evidence type="ECO:0000256" key="4">
    <source>
        <dbReference type="ARBA" id="ARBA00023163"/>
    </source>
</evidence>
<dbReference type="PRINTS" id="PR00039">
    <property type="entry name" value="HTHLYSR"/>
</dbReference>
<proteinExistence type="inferred from homology"/>
<evidence type="ECO:0000256" key="3">
    <source>
        <dbReference type="ARBA" id="ARBA00023125"/>
    </source>
</evidence>
<dbReference type="Gene3D" id="1.10.10.10">
    <property type="entry name" value="Winged helix-like DNA-binding domain superfamily/Winged helix DNA-binding domain"/>
    <property type="match status" value="1"/>
</dbReference>
<organism evidence="6 7">
    <name type="scientific">Streptomyces cellulosae</name>
    <dbReference type="NCBI Taxonomy" id="1968"/>
    <lineage>
        <taxon>Bacteria</taxon>
        <taxon>Bacillati</taxon>
        <taxon>Actinomycetota</taxon>
        <taxon>Actinomycetes</taxon>
        <taxon>Kitasatosporales</taxon>
        <taxon>Streptomycetaceae</taxon>
        <taxon>Streptomyces</taxon>
    </lineage>
</organism>
<dbReference type="EMBL" id="JBITDC010000012">
    <property type="protein sequence ID" value="MFI5678676.1"/>
    <property type="molecule type" value="Genomic_DNA"/>
</dbReference>
<dbReference type="InterPro" id="IPR000847">
    <property type="entry name" value="LysR_HTH_N"/>
</dbReference>
<comment type="caution">
    <text evidence="6">The sequence shown here is derived from an EMBL/GenBank/DDBJ whole genome shotgun (WGS) entry which is preliminary data.</text>
</comment>
<name>A0ABW7Y923_STRCE</name>
<sequence length="333" mass="35639">MDIEVRHARIVVTISEAGSISRGANELNLPQPSLTAQLKRIERAVGGDLFVRSRTGVTPTPLGERLIPLLGDLVRRADEVIAQASCATAGQLRLGNTEWTPPALGDALQSVLPGTTVATETLSPAAAVAGVSRGALSVALVPGLALRSGHASDVADAALGSAVVVREPVWLALPADGDRVGRAWVRYSRHHWLHTVEERLLAGLGRAGPAKVLHQVSTQREAMTWVHDSGAVALATPSGATADVRLAPLQDTELVEMLLVWRRGAVTEETLRRLVHAVRDYYCTYARTVPGYWEWLVEHRAEIPELQPHLAQSLGTQVLGTQDLGAEPVSVCQ</sequence>
<dbReference type="InterPro" id="IPR036388">
    <property type="entry name" value="WH-like_DNA-bd_sf"/>
</dbReference>
<dbReference type="Proteomes" id="UP001612415">
    <property type="component" value="Unassembled WGS sequence"/>
</dbReference>
<evidence type="ECO:0000256" key="2">
    <source>
        <dbReference type="ARBA" id="ARBA00023015"/>
    </source>
</evidence>
<dbReference type="RefSeq" id="WP_398659207.1">
    <property type="nucleotide sequence ID" value="NZ_JBITDC010000012.1"/>
</dbReference>
<keyword evidence="7" id="KW-1185">Reference proteome</keyword>
<protein>
    <submittedName>
        <fullName evidence="6">LysR family transcriptional regulator</fullName>
    </submittedName>
</protein>
<gene>
    <name evidence="6" type="ORF">ACIA8P_29100</name>
</gene>
<evidence type="ECO:0000256" key="1">
    <source>
        <dbReference type="ARBA" id="ARBA00009437"/>
    </source>
</evidence>
<dbReference type="Pfam" id="PF00126">
    <property type="entry name" value="HTH_1"/>
    <property type="match status" value="1"/>
</dbReference>
<dbReference type="InterPro" id="IPR036390">
    <property type="entry name" value="WH_DNA-bd_sf"/>
</dbReference>
<evidence type="ECO:0000313" key="7">
    <source>
        <dbReference type="Proteomes" id="UP001612415"/>
    </source>
</evidence>
<evidence type="ECO:0000313" key="6">
    <source>
        <dbReference type="EMBL" id="MFI5678676.1"/>
    </source>
</evidence>
<evidence type="ECO:0000259" key="5">
    <source>
        <dbReference type="PROSITE" id="PS50931"/>
    </source>
</evidence>
<accession>A0ABW7Y923</accession>
<keyword evidence="3" id="KW-0238">DNA-binding</keyword>
<comment type="similarity">
    <text evidence="1">Belongs to the LysR transcriptional regulatory family.</text>
</comment>
<keyword evidence="2" id="KW-0805">Transcription regulation</keyword>
<keyword evidence="4" id="KW-0804">Transcription</keyword>
<dbReference type="SUPFAM" id="SSF53850">
    <property type="entry name" value="Periplasmic binding protein-like II"/>
    <property type="match status" value="1"/>
</dbReference>